<proteinExistence type="predicted"/>
<dbReference type="SMART" id="SM00530">
    <property type="entry name" value="HTH_XRE"/>
    <property type="match status" value="1"/>
</dbReference>
<evidence type="ECO:0000259" key="1">
    <source>
        <dbReference type="PROSITE" id="PS50943"/>
    </source>
</evidence>
<accession>A0A736RAN5</accession>
<reference evidence="2" key="1">
    <citation type="journal article" date="2018" name="Genome Biol.">
        <title>SKESA: strategic k-mer extension for scrupulous assemblies.</title>
        <authorList>
            <person name="Souvorov A."/>
            <person name="Agarwala R."/>
            <person name="Lipman D.J."/>
        </authorList>
    </citation>
    <scope>NUCLEOTIDE SEQUENCE</scope>
    <source>
        <strain evidence="2">2584-68</strain>
    </source>
</reference>
<dbReference type="PROSITE" id="PS50943">
    <property type="entry name" value="HTH_CROC1"/>
    <property type="match status" value="1"/>
</dbReference>
<dbReference type="Gene3D" id="1.10.260.40">
    <property type="entry name" value="lambda repressor-like DNA-binding domains"/>
    <property type="match status" value="1"/>
</dbReference>
<dbReference type="SUPFAM" id="SSF47413">
    <property type="entry name" value="lambda repressor-like DNA-binding domains"/>
    <property type="match status" value="1"/>
</dbReference>
<dbReference type="Pfam" id="PF01381">
    <property type="entry name" value="HTH_3"/>
    <property type="match status" value="1"/>
</dbReference>
<evidence type="ECO:0000313" key="2">
    <source>
        <dbReference type="EMBL" id="HAE7766839.1"/>
    </source>
</evidence>
<feature type="domain" description="HTH cro/C1-type" evidence="1">
    <location>
        <begin position="8"/>
        <end position="61"/>
    </location>
</feature>
<dbReference type="GO" id="GO:0003677">
    <property type="term" value="F:DNA binding"/>
    <property type="evidence" value="ECO:0007669"/>
    <property type="project" value="InterPro"/>
</dbReference>
<dbReference type="EMBL" id="DAATAH010000058">
    <property type="protein sequence ID" value="HAE7766839.1"/>
    <property type="molecule type" value="Genomic_DNA"/>
</dbReference>
<dbReference type="PRINTS" id="PR00030">
    <property type="entry name" value="HTHCRO"/>
</dbReference>
<organism evidence="2">
    <name type="scientific">Salmonella enterica subsp. houtenae serovar 45:g,z51:-</name>
    <dbReference type="NCBI Taxonomy" id="1967611"/>
    <lineage>
        <taxon>Bacteria</taxon>
        <taxon>Pseudomonadati</taxon>
        <taxon>Pseudomonadota</taxon>
        <taxon>Gammaproteobacteria</taxon>
        <taxon>Enterobacterales</taxon>
        <taxon>Enterobacteriaceae</taxon>
        <taxon>Salmonella</taxon>
    </lineage>
</organism>
<dbReference type="InterPro" id="IPR000655">
    <property type="entry name" value="Cro-like"/>
</dbReference>
<dbReference type="CDD" id="cd00093">
    <property type="entry name" value="HTH_XRE"/>
    <property type="match status" value="1"/>
</dbReference>
<dbReference type="InterPro" id="IPR001387">
    <property type="entry name" value="Cro/C1-type_HTH"/>
</dbReference>
<protein>
    <submittedName>
        <fullName evidence="2">Helix-turn-helix transcriptional regulator</fullName>
    </submittedName>
</protein>
<name>A0A736RAN5_SALHO</name>
<dbReference type="InterPro" id="IPR010982">
    <property type="entry name" value="Lambda_DNA-bd_dom_sf"/>
</dbReference>
<sequence length="71" mass="7995">MNSISERLKQKRTDLNMTQNDLALKAGISQQAIQLIESGGTKRSRYLFEIANALDCEVSWLLYGDKPHDVA</sequence>
<reference evidence="2" key="2">
    <citation type="submission" date="2018-07" db="EMBL/GenBank/DDBJ databases">
        <authorList>
            <consortium name="NCBI Pathogen Detection Project"/>
        </authorList>
    </citation>
    <scope>NUCLEOTIDE SEQUENCE</scope>
    <source>
        <strain evidence="2">2584-68</strain>
    </source>
</reference>
<dbReference type="GO" id="GO:0006355">
    <property type="term" value="P:regulation of DNA-templated transcription"/>
    <property type="evidence" value="ECO:0007669"/>
    <property type="project" value="InterPro"/>
</dbReference>
<comment type="caution">
    <text evidence="2">The sequence shown here is derived from an EMBL/GenBank/DDBJ whole genome shotgun (WGS) entry which is preliminary data.</text>
</comment>
<gene>
    <name evidence="2" type="ORF">GNB58_003881</name>
</gene>
<dbReference type="AlphaFoldDB" id="A0A736RAN5"/>